<dbReference type="EMBL" id="KZ772805">
    <property type="protein sequence ID" value="PTQ29888.1"/>
    <property type="molecule type" value="Genomic_DNA"/>
</dbReference>
<accession>A0A2R6W7Q6</accession>
<name>A0A2R6W7Q6_MARPO</name>
<dbReference type="Proteomes" id="UP000244005">
    <property type="component" value="Unassembled WGS sequence"/>
</dbReference>
<evidence type="ECO:0000313" key="2">
    <source>
        <dbReference type="Proteomes" id="UP000244005"/>
    </source>
</evidence>
<reference evidence="2" key="1">
    <citation type="journal article" date="2017" name="Cell">
        <title>Insights into land plant evolution garnered from the Marchantia polymorpha genome.</title>
        <authorList>
            <person name="Bowman J.L."/>
            <person name="Kohchi T."/>
            <person name="Yamato K.T."/>
            <person name="Jenkins J."/>
            <person name="Shu S."/>
            <person name="Ishizaki K."/>
            <person name="Yamaoka S."/>
            <person name="Nishihama R."/>
            <person name="Nakamura Y."/>
            <person name="Berger F."/>
            <person name="Adam C."/>
            <person name="Aki S.S."/>
            <person name="Althoff F."/>
            <person name="Araki T."/>
            <person name="Arteaga-Vazquez M.A."/>
            <person name="Balasubrmanian S."/>
            <person name="Barry K."/>
            <person name="Bauer D."/>
            <person name="Boehm C.R."/>
            <person name="Briginshaw L."/>
            <person name="Caballero-Perez J."/>
            <person name="Catarino B."/>
            <person name="Chen F."/>
            <person name="Chiyoda S."/>
            <person name="Chovatia M."/>
            <person name="Davies K.M."/>
            <person name="Delmans M."/>
            <person name="Demura T."/>
            <person name="Dierschke T."/>
            <person name="Dolan L."/>
            <person name="Dorantes-Acosta A.E."/>
            <person name="Eklund D.M."/>
            <person name="Florent S.N."/>
            <person name="Flores-Sandoval E."/>
            <person name="Fujiyama A."/>
            <person name="Fukuzawa H."/>
            <person name="Galik B."/>
            <person name="Grimanelli D."/>
            <person name="Grimwood J."/>
            <person name="Grossniklaus U."/>
            <person name="Hamada T."/>
            <person name="Haseloff J."/>
            <person name="Hetherington A.J."/>
            <person name="Higo A."/>
            <person name="Hirakawa Y."/>
            <person name="Hundley H.N."/>
            <person name="Ikeda Y."/>
            <person name="Inoue K."/>
            <person name="Inoue S.I."/>
            <person name="Ishida S."/>
            <person name="Jia Q."/>
            <person name="Kakita M."/>
            <person name="Kanazawa T."/>
            <person name="Kawai Y."/>
            <person name="Kawashima T."/>
            <person name="Kennedy M."/>
            <person name="Kinose K."/>
            <person name="Kinoshita T."/>
            <person name="Kohara Y."/>
            <person name="Koide E."/>
            <person name="Komatsu K."/>
            <person name="Kopischke S."/>
            <person name="Kubo M."/>
            <person name="Kyozuka J."/>
            <person name="Lagercrantz U."/>
            <person name="Lin S.S."/>
            <person name="Lindquist E."/>
            <person name="Lipzen A.M."/>
            <person name="Lu C.W."/>
            <person name="De Luna E."/>
            <person name="Martienssen R.A."/>
            <person name="Minamino N."/>
            <person name="Mizutani M."/>
            <person name="Mizutani M."/>
            <person name="Mochizuki N."/>
            <person name="Monte I."/>
            <person name="Mosher R."/>
            <person name="Nagasaki H."/>
            <person name="Nakagami H."/>
            <person name="Naramoto S."/>
            <person name="Nishitani K."/>
            <person name="Ohtani M."/>
            <person name="Okamoto T."/>
            <person name="Okumura M."/>
            <person name="Phillips J."/>
            <person name="Pollak B."/>
            <person name="Reinders A."/>
            <person name="Rovekamp M."/>
            <person name="Sano R."/>
            <person name="Sawa S."/>
            <person name="Schmid M.W."/>
            <person name="Shirakawa M."/>
            <person name="Solano R."/>
            <person name="Spunde A."/>
            <person name="Suetsugu N."/>
            <person name="Sugano S."/>
            <person name="Sugiyama A."/>
            <person name="Sun R."/>
            <person name="Suzuki Y."/>
            <person name="Takenaka M."/>
            <person name="Takezawa D."/>
            <person name="Tomogane H."/>
            <person name="Tsuzuki M."/>
            <person name="Ueda T."/>
            <person name="Umeda M."/>
            <person name="Ward J.M."/>
            <person name="Watanabe Y."/>
            <person name="Yazaki K."/>
            <person name="Yokoyama R."/>
            <person name="Yoshitake Y."/>
            <person name="Yotsui I."/>
            <person name="Zachgo S."/>
            <person name="Schmutz J."/>
        </authorList>
    </citation>
    <scope>NUCLEOTIDE SEQUENCE [LARGE SCALE GENOMIC DNA]</scope>
    <source>
        <strain evidence="2">Tak-1</strain>
    </source>
</reference>
<keyword evidence="2" id="KW-1185">Reference proteome</keyword>
<evidence type="ECO:0000313" key="1">
    <source>
        <dbReference type="EMBL" id="PTQ29888.1"/>
    </source>
</evidence>
<proteinExistence type="predicted"/>
<gene>
    <name evidence="1" type="ORF">MARPO_0133s0033</name>
</gene>
<dbReference type="AlphaFoldDB" id="A0A2R6W7Q6"/>
<organism evidence="1 2">
    <name type="scientific">Marchantia polymorpha</name>
    <name type="common">Common liverwort</name>
    <name type="synonym">Marchantia aquatica</name>
    <dbReference type="NCBI Taxonomy" id="3197"/>
    <lineage>
        <taxon>Eukaryota</taxon>
        <taxon>Viridiplantae</taxon>
        <taxon>Streptophyta</taxon>
        <taxon>Embryophyta</taxon>
        <taxon>Marchantiophyta</taxon>
        <taxon>Marchantiopsida</taxon>
        <taxon>Marchantiidae</taxon>
        <taxon>Marchantiales</taxon>
        <taxon>Marchantiaceae</taxon>
        <taxon>Marchantia</taxon>
    </lineage>
</organism>
<sequence>MNILLPCRAIFMKVLIPGLYTPSRPTVQCCFESEGTVTRFSHYDTDVESDGQFSTEFDTRLCMDAAWYTNQESDNYSSALTDSVQREILVFVLPNLSRLFCFLLEQDLLVKVA</sequence>
<dbReference type="Gramene" id="Mp5g03540.1">
    <property type="protein sequence ID" value="Mp5g03540.1.cds"/>
    <property type="gene ID" value="Mp5g03540"/>
</dbReference>
<protein>
    <submittedName>
        <fullName evidence="1">Uncharacterized protein</fullName>
    </submittedName>
</protein>